<organism evidence="4 5">
    <name type="scientific">Enterococcus phoeniculicola ATCC BAA-412</name>
    <dbReference type="NCBI Taxonomy" id="1158610"/>
    <lineage>
        <taxon>Bacteria</taxon>
        <taxon>Bacillati</taxon>
        <taxon>Bacillota</taxon>
        <taxon>Bacilli</taxon>
        <taxon>Lactobacillales</taxon>
        <taxon>Enterococcaceae</taxon>
        <taxon>Enterococcus</taxon>
    </lineage>
</organism>
<dbReference type="EMBL" id="AJAT01000017">
    <property type="protein sequence ID" value="EOL42246.1"/>
    <property type="molecule type" value="Genomic_DNA"/>
</dbReference>
<evidence type="ECO:0000256" key="1">
    <source>
        <dbReference type="ARBA" id="ARBA00023015"/>
    </source>
</evidence>
<dbReference type="InterPro" id="IPR007737">
    <property type="entry name" value="Mga_HTH"/>
</dbReference>
<dbReference type="InterPro" id="IPR036388">
    <property type="entry name" value="WH-like_DNA-bd_sf"/>
</dbReference>
<keyword evidence="5" id="KW-1185">Reference proteome</keyword>
<proteinExistence type="predicted"/>
<evidence type="ECO:0000256" key="2">
    <source>
        <dbReference type="ARBA" id="ARBA00023163"/>
    </source>
</evidence>
<dbReference type="eggNOG" id="COG3711">
    <property type="taxonomic scope" value="Bacteria"/>
</dbReference>
<comment type="caution">
    <text evidence="4">The sequence shown here is derived from an EMBL/GenBank/DDBJ whole genome shotgun (WGS) entry which is preliminary data.</text>
</comment>
<sequence length="504" mass="59862">MKNILEKRTERHLLILNNMIYNNWTTISNLSKKIKIPERTLKKDISEINEYIYPAKIESNYKFGIRITRPLNISTTFIYNSLFNQSISFLIIENLLTNKYTSIGQISDELFLSDSTVKREIKRINEVLQASNFSICTTNLDMVGDEQEISQFYYQYFLEKYNYLDELLSSHELKLINLLVDEFLSYYDFSVHETTNFAHLNKIRIMAYVNICRIKKKNVVTTGKKSCPPHQFSHNLLYRFRSFYGLSLTQEHIYQIFHYFLNPNYYFSYEQLIQDVKSNISSQKIVSELLRSLKKIEERQQVSIKNREEIILSLFNIIKNTVGPTKILYSPEEEFFSSLSLFYQKFTGEVKRIFEECIELKQTHKREYSFVYKLIFQLITLWPDMNEQIEQNVPSLNTVLFFNTSYGHQQFLKYDIQNHLQQRLNLTLSTDKSLEELQKNSQNYELIISNIPMEKKMSCPVITIQTNPVLQDFENILSLYNQLTNTPENEYSATVQKVNSKYKH</sequence>
<dbReference type="STRING" id="154621.RV11_GL002164"/>
<evidence type="ECO:0000259" key="3">
    <source>
        <dbReference type="Pfam" id="PF05043"/>
    </source>
</evidence>
<evidence type="ECO:0000313" key="4">
    <source>
        <dbReference type="EMBL" id="EOL42246.1"/>
    </source>
</evidence>
<reference evidence="4 5" key="1">
    <citation type="submission" date="2013-02" db="EMBL/GenBank/DDBJ databases">
        <title>The Genome Sequence of Enterococcus phoeniculicola BAA-412.</title>
        <authorList>
            <consortium name="The Broad Institute Genome Sequencing Platform"/>
            <consortium name="The Broad Institute Genome Sequencing Center for Infectious Disease"/>
            <person name="Earl A.M."/>
            <person name="Gilmore M.S."/>
            <person name="Lebreton F."/>
            <person name="Walker B."/>
            <person name="Young S.K."/>
            <person name="Zeng Q."/>
            <person name="Gargeya S."/>
            <person name="Fitzgerald M."/>
            <person name="Haas B."/>
            <person name="Abouelleil A."/>
            <person name="Alvarado L."/>
            <person name="Arachchi H.M."/>
            <person name="Berlin A.M."/>
            <person name="Chapman S.B."/>
            <person name="Dewar J."/>
            <person name="Goldberg J."/>
            <person name="Griggs A."/>
            <person name="Gujja S."/>
            <person name="Hansen M."/>
            <person name="Howarth C."/>
            <person name="Imamovic A."/>
            <person name="Larimer J."/>
            <person name="McCowan C."/>
            <person name="Murphy C."/>
            <person name="Neiman D."/>
            <person name="Pearson M."/>
            <person name="Priest M."/>
            <person name="Roberts A."/>
            <person name="Saif S."/>
            <person name="Shea T."/>
            <person name="Sisk P."/>
            <person name="Sykes S."/>
            <person name="Wortman J."/>
            <person name="Nusbaum C."/>
            <person name="Birren B."/>
        </authorList>
    </citation>
    <scope>NUCLEOTIDE SEQUENCE [LARGE SCALE GENOMIC DNA]</scope>
    <source>
        <strain evidence="4 5">ATCC BAA-412</strain>
    </source>
</reference>
<dbReference type="OrthoDB" id="1711164at2"/>
<dbReference type="Gene3D" id="1.10.10.10">
    <property type="entry name" value="Winged helix-like DNA-binding domain superfamily/Winged helix DNA-binding domain"/>
    <property type="match status" value="1"/>
</dbReference>
<dbReference type="Gene3D" id="3.40.50.2300">
    <property type="match status" value="1"/>
</dbReference>
<dbReference type="HOGENOM" id="CLU_038821_0_0_9"/>
<accession>R3W415</accession>
<dbReference type="PANTHER" id="PTHR30185">
    <property type="entry name" value="CRYPTIC BETA-GLUCOSIDE BGL OPERON ANTITERMINATOR"/>
    <property type="match status" value="1"/>
</dbReference>
<dbReference type="PANTHER" id="PTHR30185:SF18">
    <property type="entry name" value="TRANSCRIPTIONAL REGULATOR MTLR"/>
    <property type="match status" value="1"/>
</dbReference>
<keyword evidence="1" id="KW-0805">Transcription regulation</keyword>
<dbReference type="Pfam" id="PF05043">
    <property type="entry name" value="Mga"/>
    <property type="match status" value="1"/>
</dbReference>
<name>R3W415_9ENTE</name>
<keyword evidence="2" id="KW-0804">Transcription</keyword>
<protein>
    <recommendedName>
        <fullName evidence="3">Mga helix-turn-helix domain-containing protein</fullName>
    </recommendedName>
</protein>
<dbReference type="PATRIC" id="fig|1158610.3.peg.2578"/>
<dbReference type="Proteomes" id="UP000013785">
    <property type="component" value="Unassembled WGS sequence"/>
</dbReference>
<dbReference type="InterPro" id="IPR050661">
    <property type="entry name" value="BglG_antiterminators"/>
</dbReference>
<feature type="domain" description="Mga helix-turn-helix" evidence="3">
    <location>
        <begin position="72"/>
        <end position="157"/>
    </location>
</feature>
<gene>
    <name evidence="4" type="ORF">UC3_02597</name>
</gene>
<dbReference type="AlphaFoldDB" id="R3W415"/>
<evidence type="ECO:0000313" key="5">
    <source>
        <dbReference type="Proteomes" id="UP000013785"/>
    </source>
</evidence>
<dbReference type="RefSeq" id="WP_010769235.1">
    <property type="nucleotide sequence ID" value="NZ_ASWE01000001.1"/>
</dbReference>